<dbReference type="EMBL" id="CP093347">
    <property type="protein sequence ID" value="WOH00904.1"/>
    <property type="molecule type" value="Genomic_DNA"/>
</dbReference>
<organism evidence="1 2">
    <name type="scientific">Daucus carota subsp. sativus</name>
    <name type="common">Carrot</name>
    <dbReference type="NCBI Taxonomy" id="79200"/>
    <lineage>
        <taxon>Eukaryota</taxon>
        <taxon>Viridiplantae</taxon>
        <taxon>Streptophyta</taxon>
        <taxon>Embryophyta</taxon>
        <taxon>Tracheophyta</taxon>
        <taxon>Spermatophyta</taxon>
        <taxon>Magnoliopsida</taxon>
        <taxon>eudicotyledons</taxon>
        <taxon>Gunneridae</taxon>
        <taxon>Pentapetalae</taxon>
        <taxon>asterids</taxon>
        <taxon>campanulids</taxon>
        <taxon>Apiales</taxon>
        <taxon>Apiaceae</taxon>
        <taxon>Apioideae</taxon>
        <taxon>Scandiceae</taxon>
        <taxon>Daucinae</taxon>
        <taxon>Daucus</taxon>
        <taxon>Daucus sect. Daucus</taxon>
    </lineage>
</organism>
<protein>
    <recommendedName>
        <fullName evidence="3">TF-B3 domain-containing protein</fullName>
    </recommendedName>
</protein>
<proteinExistence type="predicted"/>
<dbReference type="AlphaFoldDB" id="A0AAF1AZB8"/>
<evidence type="ECO:0000313" key="1">
    <source>
        <dbReference type="EMBL" id="WOH00904.1"/>
    </source>
</evidence>
<sequence>MECTGIVAEKFCIQLNYNDTMSNELMIPNHFCSKYSSLLTEFMELKLVTIGDAGWRFVVARADGDGINDEIHPLVAFVERCGFALPMQIKYVLSNGKKFVGSYDSENSKFSGLSSMLEILGEAALYGVHHFVFTFDGTLMVLISAFDSELNEILFPGTPMSKDANGSCPVVWKCFKIKVEAKHMFDDCYVIEILDDFMRLAEVWKNFQCINIYSGSCCWRLLARNREENFCCTIVDGWQKKCDGLGLEIGDICIFQCPIDSCDQFKIRVLNFDA</sequence>
<reference evidence="1" key="1">
    <citation type="journal article" date="2016" name="Nat. Genet.">
        <title>A high-quality carrot genome assembly provides new insights into carotenoid accumulation and asterid genome evolution.</title>
        <authorList>
            <person name="Iorizzo M."/>
            <person name="Ellison S."/>
            <person name="Senalik D."/>
            <person name="Zeng P."/>
            <person name="Satapoomin P."/>
            <person name="Huang J."/>
            <person name="Bowman M."/>
            <person name="Iovene M."/>
            <person name="Sanseverino W."/>
            <person name="Cavagnaro P."/>
            <person name="Yildiz M."/>
            <person name="Macko-Podgorni A."/>
            <person name="Moranska E."/>
            <person name="Grzebelus E."/>
            <person name="Grzebelus D."/>
            <person name="Ashrafi H."/>
            <person name="Zheng Z."/>
            <person name="Cheng S."/>
            <person name="Spooner D."/>
            <person name="Van Deynze A."/>
            <person name="Simon P."/>
        </authorList>
    </citation>
    <scope>NUCLEOTIDE SEQUENCE</scope>
    <source>
        <tissue evidence="1">Leaf</tissue>
    </source>
</reference>
<gene>
    <name evidence="1" type="ORF">DCAR_0520280</name>
</gene>
<name>A0AAF1AZB8_DAUCS</name>
<reference evidence="1" key="2">
    <citation type="submission" date="2022-03" db="EMBL/GenBank/DDBJ databases">
        <title>Draft title - Genomic analysis of global carrot germplasm unveils the trajectory of domestication and the origin of high carotenoid orange carrot.</title>
        <authorList>
            <person name="Iorizzo M."/>
            <person name="Ellison S."/>
            <person name="Senalik D."/>
            <person name="Macko-Podgorni A."/>
            <person name="Grzebelus D."/>
            <person name="Bostan H."/>
            <person name="Rolling W."/>
            <person name="Curaba J."/>
            <person name="Simon P."/>
        </authorList>
    </citation>
    <scope>NUCLEOTIDE SEQUENCE</scope>
    <source>
        <tissue evidence="1">Leaf</tissue>
    </source>
</reference>
<dbReference type="Proteomes" id="UP000077755">
    <property type="component" value="Chromosome 5"/>
</dbReference>
<evidence type="ECO:0000313" key="2">
    <source>
        <dbReference type="Proteomes" id="UP000077755"/>
    </source>
</evidence>
<accession>A0AAF1AZB8</accession>
<keyword evidence="2" id="KW-1185">Reference proteome</keyword>
<evidence type="ECO:0008006" key="3">
    <source>
        <dbReference type="Google" id="ProtNLM"/>
    </source>
</evidence>